<evidence type="ECO:0008006" key="3">
    <source>
        <dbReference type="Google" id="ProtNLM"/>
    </source>
</evidence>
<sequence length="221" mass="25450">MRARAYAYAAWIEGDESGYLPTVEKQFEEIKTYAIDHHIEIIEEISEVIEQTTPPIAKRKSLRRFFSSKNDEILLVYNTLLVGRNPKEISEEISACITFKDMRFIVELREIKLRGFNSLLAMMYVYSGRSKIGYQQHTKDRLRAEGKYLGGRRPFGWDVDESLNLVENPSEQEIIRLMLTMRSNGKSLRAVSDALKKRGFDISHQGVQKILAANEKLSNVS</sequence>
<gene>
    <name evidence="1" type="ORF">U0C82_16735</name>
</gene>
<proteinExistence type="predicted"/>
<accession>A0ABU5I5Y4</accession>
<dbReference type="InterPro" id="IPR038109">
    <property type="entry name" value="DNA_bind_recomb_sf"/>
</dbReference>
<evidence type="ECO:0000313" key="1">
    <source>
        <dbReference type="EMBL" id="MDY8110789.1"/>
    </source>
</evidence>
<organism evidence="1 2">
    <name type="scientific">Fulvimarina uroteuthidis</name>
    <dbReference type="NCBI Taxonomy" id="3098149"/>
    <lineage>
        <taxon>Bacteria</taxon>
        <taxon>Pseudomonadati</taxon>
        <taxon>Pseudomonadota</taxon>
        <taxon>Alphaproteobacteria</taxon>
        <taxon>Hyphomicrobiales</taxon>
        <taxon>Aurantimonadaceae</taxon>
        <taxon>Fulvimarina</taxon>
    </lineage>
</organism>
<dbReference type="RefSeq" id="WP_322188677.1">
    <property type="nucleotide sequence ID" value="NZ_JAXLPB010000006.1"/>
</dbReference>
<name>A0ABU5I5Y4_9HYPH</name>
<evidence type="ECO:0000313" key="2">
    <source>
        <dbReference type="Proteomes" id="UP001294412"/>
    </source>
</evidence>
<dbReference type="Proteomes" id="UP001294412">
    <property type="component" value="Unassembled WGS sequence"/>
</dbReference>
<dbReference type="EMBL" id="JAXLPB010000006">
    <property type="protein sequence ID" value="MDY8110789.1"/>
    <property type="molecule type" value="Genomic_DNA"/>
</dbReference>
<protein>
    <recommendedName>
        <fullName evidence="3">Recombinase domain-containing protein</fullName>
    </recommendedName>
</protein>
<reference evidence="1 2" key="1">
    <citation type="submission" date="2023-12" db="EMBL/GenBank/DDBJ databases">
        <title>Description of Novel Strain Fulvimarina sp. 2208YS6-2-32 isolated from Uroteuthis (Photololigo) edulis.</title>
        <authorList>
            <person name="Park J.-S."/>
        </authorList>
    </citation>
    <scope>NUCLEOTIDE SEQUENCE [LARGE SCALE GENOMIC DNA]</scope>
    <source>
        <strain evidence="1 2">2208YS6-2-32</strain>
    </source>
</reference>
<keyword evidence="2" id="KW-1185">Reference proteome</keyword>
<dbReference type="Gene3D" id="3.90.1750.20">
    <property type="entry name" value="Putative Large Serine Recombinase, Chain B, Domain 2"/>
    <property type="match status" value="1"/>
</dbReference>
<comment type="caution">
    <text evidence="1">The sequence shown here is derived from an EMBL/GenBank/DDBJ whole genome shotgun (WGS) entry which is preliminary data.</text>
</comment>